<organism evidence="1 2">
    <name type="scientific">Garicola koreensis</name>
    <dbReference type="NCBI Taxonomy" id="1262554"/>
    <lineage>
        <taxon>Bacteria</taxon>
        <taxon>Bacillati</taxon>
        <taxon>Actinomycetota</taxon>
        <taxon>Actinomycetes</taxon>
        <taxon>Micrococcales</taxon>
        <taxon>Micrococcaceae</taxon>
        <taxon>Garicola</taxon>
    </lineage>
</organism>
<dbReference type="AlphaFoldDB" id="A0A7W5TVS2"/>
<proteinExistence type="predicted"/>
<dbReference type="Proteomes" id="UP000547528">
    <property type="component" value="Unassembled WGS sequence"/>
</dbReference>
<keyword evidence="2" id="KW-1185">Reference proteome</keyword>
<sequence>MRWKKLSDWGAVRLRADEWAPLSAEIAAPDLEAVEQCLEELTGFMEYFRATIDGAPLTGVSDGQLAVSHSFGTDTWGQQVLRVTFYAGGPVGVASPDAFQRLGRAAGSLTDELQAEGIRVDGIRWTEQPYVKRPF</sequence>
<accession>A0A7W5TVS2</accession>
<evidence type="ECO:0000313" key="2">
    <source>
        <dbReference type="Proteomes" id="UP000547528"/>
    </source>
</evidence>
<gene>
    <name evidence="1" type="ORF">FHX47_001818</name>
</gene>
<comment type="caution">
    <text evidence="1">The sequence shown here is derived from an EMBL/GenBank/DDBJ whole genome shotgun (WGS) entry which is preliminary data.</text>
</comment>
<dbReference type="EMBL" id="JACIBT010000009">
    <property type="protein sequence ID" value="MBB3668189.1"/>
    <property type="molecule type" value="Genomic_DNA"/>
</dbReference>
<dbReference type="RefSeq" id="WP_183358601.1">
    <property type="nucleotide sequence ID" value="NZ_BAABKR010000016.1"/>
</dbReference>
<protein>
    <submittedName>
        <fullName evidence="1">Uncharacterized protein</fullName>
    </submittedName>
</protein>
<evidence type="ECO:0000313" key="1">
    <source>
        <dbReference type="EMBL" id="MBB3668189.1"/>
    </source>
</evidence>
<reference evidence="1 2" key="1">
    <citation type="submission" date="2020-08" db="EMBL/GenBank/DDBJ databases">
        <title>Sequencing the genomes of 1000 actinobacteria strains.</title>
        <authorList>
            <person name="Klenk H.-P."/>
        </authorList>
    </citation>
    <scope>NUCLEOTIDE SEQUENCE [LARGE SCALE GENOMIC DNA]</scope>
    <source>
        <strain evidence="1 2">DSM 28238</strain>
    </source>
</reference>
<name>A0A7W5TVS2_9MICC</name>